<sequence length="368" mass="41917">MTSIKKIEGKFMELGKRNDSKSLENLVGQLEDELICTLITSKICHLDAPQLLNYIYQGIPKNDNMNEKRFKTTERVLKEMQSNKLQNMQVNAIISRLALEVEKLNSAHIVQLCEYCINYIQQDNGEQTCWKDLLPKLLHVIVGFDEVNHAGVDMTGSEYKSEVIRTLLMIQWQPSIATSLASMFTEIPLTSEQHLQIVNKLCTSLDEMNPPEVPPLVHQLLQLCIKQHGVALFLRLQAYFSKRLYNRLHSSSTDSDPTEMDIGSDNIDPANESEAQFAEATVLFHILQSARFGHVSVKNFIKYMKSVTYAPELVLDPFLLTVLLSISTISIYEEQVFDILKCTIQHLVTEKELSDISAWLRGVLQMNV</sequence>
<dbReference type="EMBL" id="JASPKZ010001490">
    <property type="protein sequence ID" value="KAJ9598017.1"/>
    <property type="molecule type" value="Genomic_DNA"/>
</dbReference>
<gene>
    <name evidence="3" type="ORF">L9F63_026879</name>
</gene>
<accession>A0AAD8EQF9</accession>
<evidence type="ECO:0000313" key="3">
    <source>
        <dbReference type="EMBL" id="KAJ9598017.1"/>
    </source>
</evidence>
<dbReference type="InterPro" id="IPR029310">
    <property type="entry name" value="FANCI_HD1"/>
</dbReference>
<protein>
    <submittedName>
        <fullName evidence="3">Uncharacterized protein</fullName>
    </submittedName>
</protein>
<reference evidence="3" key="1">
    <citation type="journal article" date="2023" name="IScience">
        <title>Live-bearing cockroach genome reveals convergent evolutionary mechanisms linked to viviparity in insects and beyond.</title>
        <authorList>
            <person name="Fouks B."/>
            <person name="Harrison M.C."/>
            <person name="Mikhailova A.A."/>
            <person name="Marchal E."/>
            <person name="English S."/>
            <person name="Carruthers M."/>
            <person name="Jennings E.C."/>
            <person name="Chiamaka E.L."/>
            <person name="Frigard R.A."/>
            <person name="Pippel M."/>
            <person name="Attardo G.M."/>
            <person name="Benoit J.B."/>
            <person name="Bornberg-Bauer E."/>
            <person name="Tobe S.S."/>
        </authorList>
    </citation>
    <scope>NUCLEOTIDE SEQUENCE</scope>
    <source>
        <strain evidence="3">Stay&amp;Tobe</strain>
    </source>
</reference>
<name>A0AAD8EQF9_DIPPU</name>
<dbReference type="PANTHER" id="PTHR21818">
    <property type="entry name" value="BC025462 PROTEIN"/>
    <property type="match status" value="1"/>
</dbReference>
<dbReference type="Pfam" id="PF14679">
    <property type="entry name" value="FANCI_HD1"/>
    <property type="match status" value="1"/>
</dbReference>
<dbReference type="Proteomes" id="UP001233999">
    <property type="component" value="Unassembled WGS sequence"/>
</dbReference>
<dbReference type="GO" id="GO:0006281">
    <property type="term" value="P:DNA repair"/>
    <property type="evidence" value="ECO:0007669"/>
    <property type="project" value="InterPro"/>
</dbReference>
<proteinExistence type="predicted"/>
<keyword evidence="4" id="KW-1185">Reference proteome</keyword>
<evidence type="ECO:0000259" key="1">
    <source>
        <dbReference type="Pfam" id="PF14675"/>
    </source>
</evidence>
<evidence type="ECO:0000313" key="4">
    <source>
        <dbReference type="Proteomes" id="UP001233999"/>
    </source>
</evidence>
<reference evidence="3" key="2">
    <citation type="submission" date="2023-05" db="EMBL/GenBank/DDBJ databases">
        <authorList>
            <person name="Fouks B."/>
        </authorList>
    </citation>
    <scope>NUCLEOTIDE SEQUENCE</scope>
    <source>
        <strain evidence="3">Stay&amp;Tobe</strain>
        <tissue evidence="3">Testes</tissue>
    </source>
</reference>
<dbReference type="InterPro" id="IPR026171">
    <property type="entry name" value="FANCI"/>
</dbReference>
<dbReference type="InterPro" id="IPR029308">
    <property type="entry name" value="FANCI_S1"/>
</dbReference>
<feature type="domain" description="FANCI solenoid 1" evidence="1">
    <location>
        <begin position="67"/>
        <end position="290"/>
    </location>
</feature>
<dbReference type="GO" id="GO:0070182">
    <property type="term" value="F:DNA polymerase binding"/>
    <property type="evidence" value="ECO:0007669"/>
    <property type="project" value="TreeGrafter"/>
</dbReference>
<dbReference type="Pfam" id="PF14675">
    <property type="entry name" value="FANCI_S1"/>
    <property type="match status" value="1"/>
</dbReference>
<evidence type="ECO:0000259" key="2">
    <source>
        <dbReference type="Pfam" id="PF14679"/>
    </source>
</evidence>
<comment type="caution">
    <text evidence="3">The sequence shown here is derived from an EMBL/GenBank/DDBJ whole genome shotgun (WGS) entry which is preliminary data.</text>
</comment>
<feature type="domain" description="FANCI helical" evidence="2">
    <location>
        <begin position="298"/>
        <end position="365"/>
    </location>
</feature>
<organism evidence="3 4">
    <name type="scientific">Diploptera punctata</name>
    <name type="common">Pacific beetle cockroach</name>
    <dbReference type="NCBI Taxonomy" id="6984"/>
    <lineage>
        <taxon>Eukaryota</taxon>
        <taxon>Metazoa</taxon>
        <taxon>Ecdysozoa</taxon>
        <taxon>Arthropoda</taxon>
        <taxon>Hexapoda</taxon>
        <taxon>Insecta</taxon>
        <taxon>Pterygota</taxon>
        <taxon>Neoptera</taxon>
        <taxon>Polyneoptera</taxon>
        <taxon>Dictyoptera</taxon>
        <taxon>Blattodea</taxon>
        <taxon>Blaberoidea</taxon>
        <taxon>Blaberidae</taxon>
        <taxon>Diplopterinae</taxon>
        <taxon>Diploptera</taxon>
    </lineage>
</organism>
<dbReference type="PANTHER" id="PTHR21818:SF0">
    <property type="entry name" value="FANCONI ANEMIA GROUP I PROTEIN"/>
    <property type="match status" value="1"/>
</dbReference>
<dbReference type="AlphaFoldDB" id="A0AAD8EQF9"/>